<protein>
    <submittedName>
        <fullName evidence="9">Molybdopterin-guanine dinucleotide biosynthesis protein (Partial)</fullName>
    </submittedName>
</protein>
<dbReference type="GO" id="GO:0006777">
    <property type="term" value="P:Mo-molybdopterin cofactor biosynthetic process"/>
    <property type="evidence" value="ECO:0007669"/>
    <property type="project" value="UniProtKB-KW"/>
</dbReference>
<gene>
    <name evidence="9" type="primary">mobA</name>
    <name evidence="9" type="ordered locus">FRAAL5679</name>
</gene>
<dbReference type="KEGG" id="fal:FRAAL5679"/>
<evidence type="ECO:0000259" key="8">
    <source>
        <dbReference type="Pfam" id="PF12804"/>
    </source>
</evidence>
<dbReference type="GO" id="GO:0046872">
    <property type="term" value="F:metal ion binding"/>
    <property type="evidence" value="ECO:0007669"/>
    <property type="project" value="UniProtKB-KW"/>
</dbReference>
<dbReference type="AlphaFoldDB" id="Q0RE03"/>
<accession>Q0RE03</accession>
<keyword evidence="10" id="KW-1185">Reference proteome</keyword>
<keyword evidence="2" id="KW-0808">Transferase</keyword>
<dbReference type="Gene3D" id="3.90.550.10">
    <property type="entry name" value="Spore Coat Polysaccharide Biosynthesis Protein SpsA, Chain A"/>
    <property type="match status" value="1"/>
</dbReference>
<feature type="domain" description="MobA-like NTP transferase" evidence="8">
    <location>
        <begin position="2"/>
        <end position="145"/>
    </location>
</feature>
<name>Q0RE03_FRAAA</name>
<evidence type="ECO:0000313" key="10">
    <source>
        <dbReference type="Proteomes" id="UP000000657"/>
    </source>
</evidence>
<dbReference type="SUPFAM" id="SSF53448">
    <property type="entry name" value="Nucleotide-diphospho-sugar transferases"/>
    <property type="match status" value="1"/>
</dbReference>
<evidence type="ECO:0000313" key="9">
    <source>
        <dbReference type="EMBL" id="CAJ64312.1"/>
    </source>
</evidence>
<evidence type="ECO:0000256" key="4">
    <source>
        <dbReference type="ARBA" id="ARBA00022741"/>
    </source>
</evidence>
<dbReference type="InterPro" id="IPR025877">
    <property type="entry name" value="MobA-like_NTP_Trfase"/>
</dbReference>
<dbReference type="Proteomes" id="UP000000657">
    <property type="component" value="Chromosome"/>
</dbReference>
<sequence length="194" mass="20014">MLAGGAARRLGGRDKPGVVVGGTTLLDRVLAAVAGGTGTERIVVVGPRRDLAAPPEGGVWWCREDPPGGGPVAAIAAGLVAIATPFVAVLAADLPFLTGREIELLRRGAEEPAAHAAVLVDPGGRRQYLAAVWRTARLRAALPADPVGRPVRGLFADQVVMSVRADALACLDCDAPADVARARRWAGRVRPGTM</sequence>
<evidence type="ECO:0000256" key="6">
    <source>
        <dbReference type="ARBA" id="ARBA00023134"/>
    </source>
</evidence>
<evidence type="ECO:0000256" key="7">
    <source>
        <dbReference type="ARBA" id="ARBA00023150"/>
    </source>
</evidence>
<reference evidence="9 10" key="1">
    <citation type="journal article" date="2007" name="Genome Res.">
        <title>Genome characteristics of facultatively symbiotic Frankia sp. strains reflect host range and host plant biogeography.</title>
        <authorList>
            <person name="Normand P."/>
            <person name="Lapierre P."/>
            <person name="Tisa L.S."/>
            <person name="Gogarten J.P."/>
            <person name="Alloisio N."/>
            <person name="Bagnarol E."/>
            <person name="Bassi C.A."/>
            <person name="Berry A.M."/>
            <person name="Bickhart D.M."/>
            <person name="Choisne N."/>
            <person name="Couloux A."/>
            <person name="Cournoyer B."/>
            <person name="Cruveiller S."/>
            <person name="Daubin V."/>
            <person name="Demange N."/>
            <person name="Francino M.P."/>
            <person name="Goltsman E."/>
            <person name="Huang Y."/>
            <person name="Kopp O.R."/>
            <person name="Labarre L."/>
            <person name="Lapidus A."/>
            <person name="Lavire C."/>
            <person name="Marechal J."/>
            <person name="Martinez M."/>
            <person name="Mastronunzio J.E."/>
            <person name="Mullin B.C."/>
            <person name="Niemann J."/>
            <person name="Pujic P."/>
            <person name="Rawnsley T."/>
            <person name="Rouy Z."/>
            <person name="Schenowitz C."/>
            <person name="Sellstedt A."/>
            <person name="Tavares F."/>
            <person name="Tomkins J.P."/>
            <person name="Vallenet D."/>
            <person name="Valverde C."/>
            <person name="Wall L.G."/>
            <person name="Wang Y."/>
            <person name="Medigue C."/>
            <person name="Benson D.R."/>
        </authorList>
    </citation>
    <scope>NUCLEOTIDE SEQUENCE [LARGE SCALE GENOMIC DNA]</scope>
    <source>
        <strain evidence="10">DSM 45986 / CECT 9034 / ACN14a</strain>
    </source>
</reference>
<keyword evidence="5" id="KW-0460">Magnesium</keyword>
<dbReference type="PANTHER" id="PTHR19136:SF81">
    <property type="entry name" value="MOLYBDENUM COFACTOR GUANYLYLTRANSFERASE"/>
    <property type="match status" value="1"/>
</dbReference>
<evidence type="ECO:0000256" key="2">
    <source>
        <dbReference type="ARBA" id="ARBA00022679"/>
    </source>
</evidence>
<dbReference type="EMBL" id="CT573213">
    <property type="protein sequence ID" value="CAJ64312.1"/>
    <property type="molecule type" value="Genomic_DNA"/>
</dbReference>
<dbReference type="InterPro" id="IPR013482">
    <property type="entry name" value="Molybde_CF_guanTrfase"/>
</dbReference>
<keyword evidence="4" id="KW-0547">Nucleotide-binding</keyword>
<keyword evidence="1" id="KW-0963">Cytoplasm</keyword>
<organism evidence="9 10">
    <name type="scientific">Frankia alni (strain DSM 45986 / CECT 9034 / ACN14a)</name>
    <dbReference type="NCBI Taxonomy" id="326424"/>
    <lineage>
        <taxon>Bacteria</taxon>
        <taxon>Bacillati</taxon>
        <taxon>Actinomycetota</taxon>
        <taxon>Actinomycetes</taxon>
        <taxon>Frankiales</taxon>
        <taxon>Frankiaceae</taxon>
        <taxon>Frankia</taxon>
    </lineage>
</organism>
<dbReference type="STRING" id="326424.FRAAL5679"/>
<keyword evidence="7" id="KW-0501">Molybdenum cofactor biosynthesis</keyword>
<dbReference type="GO" id="GO:0016779">
    <property type="term" value="F:nucleotidyltransferase activity"/>
    <property type="evidence" value="ECO:0007669"/>
    <property type="project" value="UniProtKB-ARBA"/>
</dbReference>
<evidence type="ECO:0000256" key="1">
    <source>
        <dbReference type="ARBA" id="ARBA00022490"/>
    </source>
</evidence>
<dbReference type="HOGENOM" id="CLU_055597_1_2_11"/>
<dbReference type="GO" id="GO:0005525">
    <property type="term" value="F:GTP binding"/>
    <property type="evidence" value="ECO:0007669"/>
    <property type="project" value="UniProtKB-KW"/>
</dbReference>
<dbReference type="CDD" id="cd02503">
    <property type="entry name" value="MobA"/>
    <property type="match status" value="1"/>
</dbReference>
<dbReference type="eggNOG" id="COG0746">
    <property type="taxonomic scope" value="Bacteria"/>
</dbReference>
<dbReference type="PANTHER" id="PTHR19136">
    <property type="entry name" value="MOLYBDENUM COFACTOR GUANYLYLTRANSFERASE"/>
    <property type="match status" value="1"/>
</dbReference>
<evidence type="ECO:0000256" key="3">
    <source>
        <dbReference type="ARBA" id="ARBA00022723"/>
    </source>
</evidence>
<keyword evidence="3" id="KW-0479">Metal-binding</keyword>
<dbReference type="Pfam" id="PF12804">
    <property type="entry name" value="NTP_transf_3"/>
    <property type="match status" value="1"/>
</dbReference>
<keyword evidence="6" id="KW-0342">GTP-binding</keyword>
<dbReference type="InterPro" id="IPR029044">
    <property type="entry name" value="Nucleotide-diphossugar_trans"/>
</dbReference>
<evidence type="ECO:0000256" key="5">
    <source>
        <dbReference type="ARBA" id="ARBA00022842"/>
    </source>
</evidence>
<proteinExistence type="predicted"/>